<accession>A0A553HUA8</accession>
<comment type="pathway">
    <text evidence="6">Polyol metabolism; myo-inositol biosynthesis; myo-inositol from D-glucose 6-phosphate: step 2/2.</text>
</comment>
<dbReference type="PROSITE" id="PS00629">
    <property type="entry name" value="IMP_1"/>
    <property type="match status" value="1"/>
</dbReference>
<dbReference type="AlphaFoldDB" id="A0A553HUA8"/>
<organism evidence="7 8">
    <name type="scientific">Xylaria flabelliformis</name>
    <dbReference type="NCBI Taxonomy" id="2512241"/>
    <lineage>
        <taxon>Eukaryota</taxon>
        <taxon>Fungi</taxon>
        <taxon>Dikarya</taxon>
        <taxon>Ascomycota</taxon>
        <taxon>Pezizomycotina</taxon>
        <taxon>Sordariomycetes</taxon>
        <taxon>Xylariomycetidae</taxon>
        <taxon>Xylariales</taxon>
        <taxon>Xylariaceae</taxon>
        <taxon>Xylaria</taxon>
    </lineage>
</organism>
<comment type="catalytic activity">
    <reaction evidence="6">
        <text>a myo-inositol phosphate + H2O = myo-inositol + phosphate</text>
        <dbReference type="Rhea" id="RHEA:24056"/>
        <dbReference type="ChEBI" id="CHEBI:15377"/>
        <dbReference type="ChEBI" id="CHEBI:17268"/>
        <dbReference type="ChEBI" id="CHEBI:43474"/>
        <dbReference type="ChEBI" id="CHEBI:84139"/>
        <dbReference type="EC" id="3.1.3.25"/>
    </reaction>
</comment>
<dbReference type="UniPathway" id="UPA00823">
    <property type="reaction ID" value="UER00788"/>
</dbReference>
<evidence type="ECO:0000256" key="1">
    <source>
        <dbReference type="ARBA" id="ARBA00009759"/>
    </source>
</evidence>
<proteinExistence type="inferred from homology"/>
<dbReference type="InterPro" id="IPR033942">
    <property type="entry name" value="IMPase"/>
</dbReference>
<dbReference type="Pfam" id="PF00459">
    <property type="entry name" value="Inositol_P"/>
    <property type="match status" value="1"/>
</dbReference>
<feature type="binding site" evidence="5">
    <location>
        <position position="83"/>
    </location>
    <ligand>
        <name>Mg(2+)</name>
        <dbReference type="ChEBI" id="CHEBI:18420"/>
        <label>1</label>
        <note>catalytic</note>
    </ligand>
</feature>
<dbReference type="PANTHER" id="PTHR20854:SF39">
    <property type="entry name" value="PROTEIN QUTG"/>
    <property type="match status" value="1"/>
</dbReference>
<dbReference type="InterPro" id="IPR020583">
    <property type="entry name" value="Inositol_monoP_metal-BS"/>
</dbReference>
<dbReference type="Gene3D" id="3.40.190.80">
    <property type="match status" value="1"/>
</dbReference>
<feature type="binding site" evidence="5">
    <location>
        <position position="255"/>
    </location>
    <ligand>
        <name>Mg(2+)</name>
        <dbReference type="ChEBI" id="CHEBI:18420"/>
        <label>1</label>
        <note>catalytic</note>
    </ligand>
</feature>
<dbReference type="GO" id="GO:0046872">
    <property type="term" value="F:metal ion binding"/>
    <property type="evidence" value="ECO:0007669"/>
    <property type="project" value="UniProtKB-KW"/>
</dbReference>
<comment type="cofactor">
    <cofactor evidence="5 6">
        <name>Mg(2+)</name>
        <dbReference type="ChEBI" id="CHEBI:18420"/>
    </cofactor>
</comment>
<keyword evidence="2 5" id="KW-0479">Metal-binding</keyword>
<dbReference type="Gene3D" id="3.30.540.10">
    <property type="entry name" value="Fructose-1,6-Bisphosphatase, subunit A, domain 1"/>
    <property type="match status" value="1"/>
</dbReference>
<keyword evidence="8" id="KW-1185">Reference proteome</keyword>
<dbReference type="SUPFAM" id="SSF56655">
    <property type="entry name" value="Carbohydrate phosphatase"/>
    <property type="match status" value="1"/>
</dbReference>
<protein>
    <recommendedName>
        <fullName evidence="6">Inositol-1-monophosphatase</fullName>
        <ecNumber evidence="6">3.1.3.25</ecNumber>
    </recommendedName>
</protein>
<feature type="binding site" evidence="5">
    <location>
        <position position="107"/>
    </location>
    <ligand>
        <name>Mg(2+)</name>
        <dbReference type="ChEBI" id="CHEBI:18420"/>
        <label>1</label>
        <note>catalytic</note>
    </ligand>
</feature>
<dbReference type="EC" id="3.1.3.25" evidence="6"/>
<dbReference type="CDD" id="cd01639">
    <property type="entry name" value="IMPase"/>
    <property type="match status" value="1"/>
</dbReference>
<evidence type="ECO:0000313" key="7">
    <source>
        <dbReference type="EMBL" id="TRX91549.1"/>
    </source>
</evidence>
<evidence type="ECO:0000256" key="4">
    <source>
        <dbReference type="ARBA" id="ARBA00022911"/>
    </source>
</evidence>
<sequence>MSDITQQELGEIYDFAIQLGKDAGSLLMKFAKARWGDTGNGGEQLFSEKDNAVDIVTKADEDVEAFIKSCIEKKYPSHKFIGEETYSKGASREYLIGSGPTWCVDPLDGTVNYTHLFPMFCVSIAFIVDGEATIGIIYAPFLDQLFSACKGRGAWLNQTQRLPLIRNPIPPLPARAPGGCIFSCEWGKDRRDVPDGNLHRKVESFVNMAAEVGGRHGKGGMVHGVRSLGSATLDLAYVAMGAFDIWWEGGCWEWDVSAGIAILQEAGGLVTTANPPQDYETADITDVRLGSRLYLAIRPAGPSETESGRQTQERVVREVWKRVRELDYSRPGA</sequence>
<dbReference type="GO" id="GO:0007165">
    <property type="term" value="P:signal transduction"/>
    <property type="evidence" value="ECO:0007669"/>
    <property type="project" value="TreeGrafter"/>
</dbReference>
<dbReference type="STRING" id="2512241.A0A553HUA8"/>
<dbReference type="Proteomes" id="UP000319160">
    <property type="component" value="Unassembled WGS sequence"/>
</dbReference>
<dbReference type="FunFam" id="3.40.190.80:FF:000019">
    <property type="entry name" value="Inositol-1-monophosphatase"/>
    <property type="match status" value="1"/>
</dbReference>
<gene>
    <name evidence="7" type="ORF">FHL15_007554</name>
</gene>
<keyword evidence="3 5" id="KW-0460">Magnesium</keyword>
<feature type="binding site" evidence="5">
    <location>
        <position position="105"/>
    </location>
    <ligand>
        <name>Mg(2+)</name>
        <dbReference type="ChEBI" id="CHEBI:18420"/>
        <label>1</label>
        <note>catalytic</note>
    </ligand>
</feature>
<comment type="caution">
    <text evidence="7">The sequence shown here is derived from an EMBL/GenBank/DDBJ whole genome shotgun (WGS) entry which is preliminary data.</text>
</comment>
<dbReference type="PRINTS" id="PR00377">
    <property type="entry name" value="IMPHPHTASES"/>
</dbReference>
<dbReference type="InterPro" id="IPR000760">
    <property type="entry name" value="Inositol_monophosphatase-like"/>
</dbReference>
<evidence type="ECO:0000256" key="6">
    <source>
        <dbReference type="RuleBase" id="RU364068"/>
    </source>
</evidence>
<evidence type="ECO:0000256" key="5">
    <source>
        <dbReference type="PIRSR" id="PIRSR600760-2"/>
    </source>
</evidence>
<evidence type="ECO:0000313" key="8">
    <source>
        <dbReference type="Proteomes" id="UP000319160"/>
    </source>
</evidence>
<dbReference type="GO" id="GO:0008934">
    <property type="term" value="F:inositol monophosphate 1-phosphatase activity"/>
    <property type="evidence" value="ECO:0007669"/>
    <property type="project" value="InterPro"/>
</dbReference>
<dbReference type="PANTHER" id="PTHR20854">
    <property type="entry name" value="INOSITOL MONOPHOSPHATASE"/>
    <property type="match status" value="1"/>
</dbReference>
<keyword evidence="6" id="KW-0378">Hydrolase</keyword>
<evidence type="ECO:0000256" key="2">
    <source>
        <dbReference type="ARBA" id="ARBA00022723"/>
    </source>
</evidence>
<feature type="binding site" evidence="5">
    <location>
        <position position="108"/>
    </location>
    <ligand>
        <name>Mg(2+)</name>
        <dbReference type="ChEBI" id="CHEBI:18420"/>
        <label>1</label>
        <note>catalytic</note>
    </ligand>
</feature>
<dbReference type="FunFam" id="3.30.540.10:FF:000004">
    <property type="entry name" value="Inositol-1-monophosphatase"/>
    <property type="match status" value="1"/>
</dbReference>
<comment type="similarity">
    <text evidence="1 6">Belongs to the inositol monophosphatase superfamily.</text>
</comment>
<dbReference type="OrthoDB" id="10254945at2759"/>
<dbReference type="EMBL" id="VFLP01000044">
    <property type="protein sequence ID" value="TRX91549.1"/>
    <property type="molecule type" value="Genomic_DNA"/>
</dbReference>
<reference evidence="8" key="1">
    <citation type="submission" date="2019-06" db="EMBL/GenBank/DDBJ databases">
        <title>Draft genome sequence of the griseofulvin-producing fungus Xylaria cubensis strain G536.</title>
        <authorList>
            <person name="Mead M.E."/>
            <person name="Raja H.A."/>
            <person name="Steenwyk J.L."/>
            <person name="Knowles S.L."/>
            <person name="Oberlies N.H."/>
            <person name="Rokas A."/>
        </authorList>
    </citation>
    <scope>NUCLEOTIDE SEQUENCE [LARGE SCALE GENOMIC DNA]</scope>
    <source>
        <strain evidence="8">G536</strain>
    </source>
</reference>
<keyword evidence="4" id="KW-0672">Quinate metabolism</keyword>
<evidence type="ECO:0000256" key="3">
    <source>
        <dbReference type="ARBA" id="ARBA00022842"/>
    </source>
</evidence>
<dbReference type="GO" id="GO:0006021">
    <property type="term" value="P:inositol biosynthetic process"/>
    <property type="evidence" value="ECO:0007669"/>
    <property type="project" value="UniProtKB-UniPathway"/>
</dbReference>
<name>A0A553HUA8_9PEZI</name>